<dbReference type="Proteomes" id="UP001596405">
    <property type="component" value="Unassembled WGS sequence"/>
</dbReference>
<dbReference type="Pfam" id="PF01966">
    <property type="entry name" value="HD"/>
    <property type="match status" value="1"/>
</dbReference>
<evidence type="ECO:0000259" key="1">
    <source>
        <dbReference type="PROSITE" id="PS51831"/>
    </source>
</evidence>
<accession>A0ABW2DPA7</accession>
<dbReference type="Gene3D" id="1.20.58.1910">
    <property type="match status" value="1"/>
</dbReference>
<dbReference type="CDD" id="cd00077">
    <property type="entry name" value="HDc"/>
    <property type="match status" value="1"/>
</dbReference>
<proteinExistence type="predicted"/>
<sequence>MNEQELVKQTAKHVEALFSGEGSGHDWWHIRRVWQNALKIGQQEKADLLIVQLGALLHDIADWKFHGGDEEAGPREAAKWLRSLQAPEHIITKVCQIIREVSYKGAGVDTEPSTLEAAVVQDADRLDAIGAIGVGRAFAYGGHKNREMYNPHIMPQLHASFEEYKKNSGPTINHFYEKLFLLKDRLNTSTGLQMAEERNNFMKQFVRQFLAEWHPEEDIPESFHV</sequence>
<dbReference type="Gene3D" id="1.10.472.50">
    <property type="entry name" value="HD-domain/PDEase-like"/>
    <property type="match status" value="1"/>
</dbReference>
<organism evidence="2 3">
    <name type="scientific">Rufibacter roseus</name>
    <dbReference type="NCBI Taxonomy" id="1567108"/>
    <lineage>
        <taxon>Bacteria</taxon>
        <taxon>Pseudomonadati</taxon>
        <taxon>Bacteroidota</taxon>
        <taxon>Cytophagia</taxon>
        <taxon>Cytophagales</taxon>
        <taxon>Hymenobacteraceae</taxon>
        <taxon>Rufibacter</taxon>
    </lineage>
</organism>
<dbReference type="PANTHER" id="PTHR33594:SF1">
    <property type="entry name" value="HD_PDEASE DOMAIN-CONTAINING PROTEIN"/>
    <property type="match status" value="1"/>
</dbReference>
<keyword evidence="3" id="KW-1185">Reference proteome</keyword>
<name>A0ABW2DPA7_9BACT</name>
<dbReference type="SUPFAM" id="SSF109604">
    <property type="entry name" value="HD-domain/PDEase-like"/>
    <property type="match status" value="1"/>
</dbReference>
<reference evidence="3" key="1">
    <citation type="journal article" date="2019" name="Int. J. Syst. Evol. Microbiol.">
        <title>The Global Catalogue of Microorganisms (GCM) 10K type strain sequencing project: providing services to taxonomists for standard genome sequencing and annotation.</title>
        <authorList>
            <consortium name="The Broad Institute Genomics Platform"/>
            <consortium name="The Broad Institute Genome Sequencing Center for Infectious Disease"/>
            <person name="Wu L."/>
            <person name="Ma J."/>
        </authorList>
    </citation>
    <scope>NUCLEOTIDE SEQUENCE [LARGE SCALE GENOMIC DNA]</scope>
    <source>
        <strain evidence="3">CGMCC 4.7393</strain>
    </source>
</reference>
<dbReference type="InterPro" id="IPR003607">
    <property type="entry name" value="HD/PDEase_dom"/>
</dbReference>
<comment type="caution">
    <text evidence="2">The sequence shown here is derived from an EMBL/GenBank/DDBJ whole genome shotgun (WGS) entry which is preliminary data.</text>
</comment>
<dbReference type="RefSeq" id="WP_066620910.1">
    <property type="nucleotide sequence ID" value="NZ_JBHSYQ010000016.1"/>
</dbReference>
<gene>
    <name evidence="2" type="ORF">ACFQHR_18725</name>
</gene>
<evidence type="ECO:0000313" key="2">
    <source>
        <dbReference type="EMBL" id="MFC6999677.1"/>
    </source>
</evidence>
<protein>
    <submittedName>
        <fullName evidence="2">HD domain-containing protein</fullName>
    </submittedName>
</protein>
<dbReference type="PROSITE" id="PS51831">
    <property type="entry name" value="HD"/>
    <property type="match status" value="1"/>
</dbReference>
<dbReference type="EMBL" id="JBHSYQ010000016">
    <property type="protein sequence ID" value="MFC6999677.1"/>
    <property type="molecule type" value="Genomic_DNA"/>
</dbReference>
<evidence type="ECO:0000313" key="3">
    <source>
        <dbReference type="Proteomes" id="UP001596405"/>
    </source>
</evidence>
<feature type="domain" description="HD" evidence="1">
    <location>
        <begin position="26"/>
        <end position="129"/>
    </location>
</feature>
<dbReference type="SMART" id="SM00471">
    <property type="entry name" value="HDc"/>
    <property type="match status" value="1"/>
</dbReference>
<dbReference type="InterPro" id="IPR006674">
    <property type="entry name" value="HD_domain"/>
</dbReference>
<dbReference type="PANTHER" id="PTHR33594">
    <property type="entry name" value="SUPERFAMILY HYDROLASE, PUTATIVE (AFU_ORTHOLOGUE AFUA_1G03035)-RELATED"/>
    <property type="match status" value="1"/>
</dbReference>